<sequence length="560" mass="61214">MAILSRTFILRIFIIALLSLKNPMLCIRAPWLSTWQTFTQNQPSPTVIPHPLNEYPAKVDVQIRVTEGSQQQIFSGIGSCQRDDDDPNPYGGIVYIYNHQEVQLYTPIISNTPSSNQDGVFAYTGGAVFNGPFAGKYATADIRVRVWRMCDFPPANFTSANVYTVSTSGSSYTDIPHNIGYYPDLIVVQLKLPNGFVSEAQGAVFKEQAVSSYNIVCGVIMAYDSSNIRLWPATNGIGSGQYGVFCVSDGWSTTESAYTYSSADVYVQAWKFSISDILFTQTDTRGSGISVSSTITLPQPFNIDNHIFLVQSQAVDGSYINYMFEGAGSALSDGSAFFARIGAVVYSYNQNEINLWYPGAGDYLIFIGGTWGYGAPTQQSTTASVSVKVFKADSTLPGCGCSNCSSDWNTLTTTCVTSPPDDIANAYKIVSYNTTVYTCMPGYQSNGGKSVIAYTGTQWEQTDFNCTVLSTACVFTTNIIVYNITTLQERVDDLKKNLTIDTRNTSAYRRSLTCASDPRPSAAHVGYLGICILCVTGGLLLCADLSRLAKSDENEHYYDY</sequence>
<evidence type="ECO:0000313" key="3">
    <source>
        <dbReference type="Proteomes" id="UP000005408"/>
    </source>
</evidence>
<feature type="chain" id="PRO_5036469370" description="Sushi domain-containing protein" evidence="1">
    <location>
        <begin position="20"/>
        <end position="560"/>
    </location>
</feature>
<evidence type="ECO:0000313" key="2">
    <source>
        <dbReference type="EnsemblMetazoa" id="G5124.1:cds"/>
    </source>
</evidence>
<feature type="signal peptide" evidence="1">
    <location>
        <begin position="1"/>
        <end position="19"/>
    </location>
</feature>
<dbReference type="OMA" id="KYATADI"/>
<accession>A0A8W8NBP6</accession>
<name>A0A8W8NBP6_MAGGI</name>
<evidence type="ECO:0008006" key="4">
    <source>
        <dbReference type="Google" id="ProtNLM"/>
    </source>
</evidence>
<dbReference type="Proteomes" id="UP000005408">
    <property type="component" value="Unassembled WGS sequence"/>
</dbReference>
<keyword evidence="3" id="KW-1185">Reference proteome</keyword>
<protein>
    <recommendedName>
        <fullName evidence="4">Sushi domain-containing protein</fullName>
    </recommendedName>
</protein>
<evidence type="ECO:0000256" key="1">
    <source>
        <dbReference type="SAM" id="SignalP"/>
    </source>
</evidence>
<keyword evidence="1" id="KW-0732">Signal</keyword>
<reference evidence="2" key="1">
    <citation type="submission" date="2022-08" db="UniProtKB">
        <authorList>
            <consortium name="EnsemblMetazoa"/>
        </authorList>
    </citation>
    <scope>IDENTIFICATION</scope>
    <source>
        <strain evidence="2">05x7-T-G4-1.051#20</strain>
    </source>
</reference>
<dbReference type="EnsemblMetazoa" id="G5124.1">
    <property type="protein sequence ID" value="G5124.1:cds"/>
    <property type="gene ID" value="G5124"/>
</dbReference>
<organism evidence="2 3">
    <name type="scientific">Magallana gigas</name>
    <name type="common">Pacific oyster</name>
    <name type="synonym">Crassostrea gigas</name>
    <dbReference type="NCBI Taxonomy" id="29159"/>
    <lineage>
        <taxon>Eukaryota</taxon>
        <taxon>Metazoa</taxon>
        <taxon>Spiralia</taxon>
        <taxon>Lophotrochozoa</taxon>
        <taxon>Mollusca</taxon>
        <taxon>Bivalvia</taxon>
        <taxon>Autobranchia</taxon>
        <taxon>Pteriomorphia</taxon>
        <taxon>Ostreida</taxon>
        <taxon>Ostreoidea</taxon>
        <taxon>Ostreidae</taxon>
        <taxon>Magallana</taxon>
    </lineage>
</organism>
<dbReference type="AlphaFoldDB" id="A0A8W8NBP6"/>
<proteinExistence type="predicted"/>
<dbReference type="OrthoDB" id="6075324at2759"/>